<evidence type="ECO:0000313" key="1">
    <source>
        <dbReference type="EMBL" id="DAE09036.1"/>
    </source>
</evidence>
<accession>A0A8S5PS49</accession>
<organism evidence="1">
    <name type="scientific">Myoviridae sp. ctEg02</name>
    <dbReference type="NCBI Taxonomy" id="2825061"/>
    <lineage>
        <taxon>Viruses</taxon>
        <taxon>Duplodnaviria</taxon>
        <taxon>Heunggongvirae</taxon>
        <taxon>Uroviricota</taxon>
        <taxon>Caudoviricetes</taxon>
    </lineage>
</organism>
<sequence length="501" mass="53444">MSVNADKLVQIIPRIIEGGTPGLTFAGLLLSQSELLPAGRVVQFASAQAVANYFGSLSEEASMASMYFSGYVNTTSLPDKIFFARYNGEAVGAWLRGAKYTGNIAVLQAVTNGAMVISIDNTPHTLSSVDLSAATSFSQVAEAIQTALTTAGATGAKVTYSSQTGAFQIDSPTTGASSAVAFPTPPEAGTDLGALLLLTEQSGAVQSVGMAGQTLPDCMTNVLLYARDWVTFSTVWEPELNDKIALAQWCAGYDTRFAYVLYDTDNAAQVAGSTASAGYQIAKVLELDGTVPVFNTPELAAWVMGTAASINFEETNGRLTFAFKQGEGLAVTCDNDENYDALIANGYNCYADFATASSQFKFFQNGQVSGKWGWLDTYLDAIAIKDGLQLNLLDLFKAVTCIPYNESGYGMIRTACLDTITRFLDFGAIRTGVTLSNTQKVQLLAEIGLDVSQTLETQGWYMQVKDPGATVRGQRQSPECKFYYMDGGSVQQIVMPATAIQ</sequence>
<dbReference type="EMBL" id="BK015482">
    <property type="protein sequence ID" value="DAE09036.1"/>
    <property type="molecule type" value="Genomic_DNA"/>
</dbReference>
<protein>
    <submittedName>
        <fullName evidence="1">Tail sheath protein</fullName>
    </submittedName>
</protein>
<dbReference type="InterPro" id="IPR021808">
    <property type="entry name" value="DUF3383"/>
</dbReference>
<reference evidence="1" key="1">
    <citation type="journal article" date="2021" name="Proc. Natl. Acad. Sci. U.S.A.">
        <title>A Catalog of Tens of Thousands of Viruses from Human Metagenomes Reveals Hidden Associations with Chronic Diseases.</title>
        <authorList>
            <person name="Tisza M.J."/>
            <person name="Buck C.B."/>
        </authorList>
    </citation>
    <scope>NUCLEOTIDE SEQUENCE</scope>
    <source>
        <strain evidence="1">CtEg02</strain>
    </source>
</reference>
<name>A0A8S5PS49_9CAUD</name>
<dbReference type="Pfam" id="PF11863">
    <property type="entry name" value="DUF3383"/>
    <property type="match status" value="1"/>
</dbReference>
<proteinExistence type="predicted"/>